<dbReference type="Proteomes" id="UP001591681">
    <property type="component" value="Unassembled WGS sequence"/>
</dbReference>
<feature type="region of interest" description="Disordered" evidence="1">
    <location>
        <begin position="234"/>
        <end position="265"/>
    </location>
</feature>
<name>A0ABD1KK03_9TELE</name>
<accession>A0ABD1KK03</accession>
<feature type="compositionally biased region" description="Polar residues" evidence="1">
    <location>
        <begin position="245"/>
        <end position="264"/>
    </location>
</feature>
<gene>
    <name evidence="2" type="ORF">ACEWY4_005927</name>
</gene>
<dbReference type="EMBL" id="JBHFQA010000005">
    <property type="protein sequence ID" value="KAL2099447.1"/>
    <property type="molecule type" value="Genomic_DNA"/>
</dbReference>
<evidence type="ECO:0000313" key="2">
    <source>
        <dbReference type="EMBL" id="KAL2099447.1"/>
    </source>
</evidence>
<sequence>MYSGGTVNKGKGRLKTPDKPHRVTDLPVFVLPGPTTMTPKGSKELELAHAALGKKVVLVPESAKHSEIVSLMEGEFTKLRALMGVDVFFKATGGSGQRKLSIIPIDSDGYSGRQLRVASNNGKNVLYLVPLQEELETEPLPFSSPEFSKMPKVLCNKCLEIVPLQMLTLHSENCQTTQEQTDKIIIDDNDDEDDEGDSDADVDCTVEKGVCPICQLAFPATELPHHANICAERSSNTEEHMDPNLPSTSSLNTTPPLPVQTTEGWKTAAPSKAVRLFMEGMRREADHQQPLQLTLNAGDTDEERDGTLISFYKQRRETCQWAADFRCSILVGVGVMRNTLSTAISKLTRGFKKNMGNAGVTAIFEGQREHLVPNLSATILECDLFAMAGRMVGHSAIHGGPSLSGLSPTVIDALICGTKDIVTSKLCLEDCQVRDTISLLLKEEWTDEESVRVANLCTEWYFPVPTKETNRLVLFQQLLSTEAERGHGLNHFFPPCYPEITG</sequence>
<feature type="region of interest" description="Disordered" evidence="1">
    <location>
        <begin position="1"/>
        <end position="25"/>
    </location>
</feature>
<dbReference type="AlphaFoldDB" id="A0ABD1KK03"/>
<proteinExistence type="predicted"/>
<reference evidence="2 3" key="1">
    <citation type="submission" date="2024-09" db="EMBL/GenBank/DDBJ databases">
        <title>A chromosome-level genome assembly of Gray's grenadier anchovy, Coilia grayii.</title>
        <authorList>
            <person name="Fu Z."/>
        </authorList>
    </citation>
    <scope>NUCLEOTIDE SEQUENCE [LARGE SCALE GENOMIC DNA]</scope>
    <source>
        <strain evidence="2">G4</strain>
        <tissue evidence="2">Muscle</tissue>
    </source>
</reference>
<evidence type="ECO:0000313" key="3">
    <source>
        <dbReference type="Proteomes" id="UP001591681"/>
    </source>
</evidence>
<feature type="compositionally biased region" description="Basic and acidic residues" evidence="1">
    <location>
        <begin position="15"/>
        <end position="24"/>
    </location>
</feature>
<organism evidence="2 3">
    <name type="scientific">Coilia grayii</name>
    <name type="common">Gray's grenadier anchovy</name>
    <dbReference type="NCBI Taxonomy" id="363190"/>
    <lineage>
        <taxon>Eukaryota</taxon>
        <taxon>Metazoa</taxon>
        <taxon>Chordata</taxon>
        <taxon>Craniata</taxon>
        <taxon>Vertebrata</taxon>
        <taxon>Euteleostomi</taxon>
        <taxon>Actinopterygii</taxon>
        <taxon>Neopterygii</taxon>
        <taxon>Teleostei</taxon>
        <taxon>Clupei</taxon>
        <taxon>Clupeiformes</taxon>
        <taxon>Clupeoidei</taxon>
        <taxon>Engraulidae</taxon>
        <taxon>Coilinae</taxon>
        <taxon>Coilia</taxon>
    </lineage>
</organism>
<comment type="caution">
    <text evidence="2">The sequence shown here is derived from an EMBL/GenBank/DDBJ whole genome shotgun (WGS) entry which is preliminary data.</text>
</comment>
<evidence type="ECO:0000256" key="1">
    <source>
        <dbReference type="SAM" id="MobiDB-lite"/>
    </source>
</evidence>
<protein>
    <submittedName>
        <fullName evidence="2">Uncharacterized protein</fullName>
    </submittedName>
</protein>
<keyword evidence="3" id="KW-1185">Reference proteome</keyword>